<dbReference type="EMBL" id="CP126210">
    <property type="protein sequence ID" value="WIA11357.1"/>
    <property type="molecule type" value="Genomic_DNA"/>
</dbReference>
<gene>
    <name evidence="1" type="ORF">OEZ85_011478</name>
</gene>
<name>A0ABY8TSP9_TETOB</name>
<evidence type="ECO:0000313" key="1">
    <source>
        <dbReference type="EMBL" id="WIA11357.1"/>
    </source>
</evidence>
<accession>A0ABY8TSP9</accession>
<proteinExistence type="predicted"/>
<sequence>MAAAGGSGQQQQQPLLMPPGLLEGVDWAVDQDPRSVGDEELEAVILQGGTSSITLLLPQDSSGLLGHAPLLVSACQPCKGLTCSDILQAIHSFYQQEVLLQQQQQEQQQQQQKLLAAGTGSAVDVQQQQQQQQQGCGEGGVAVRRLQLMGQQHELIGQQHHLMHERSSRANCTADVQCRGVSPEQPFCLQGKCRAQQCFFDKHCSSRPDMGSRKFCVDVAGAKRCRQCGRDSHCSSVNPRRAACLARNSTCVQCLTTQHCSKLAASGFLGPNTTPDRVECKSMRCMRTIDAQANTSTACNSTADCKVGVCQDKACSVQCTSSEQCTTTAKEQGLSAAAATCQSGRCVECSDTIACPANAVFPDSRPTCEAGKCMECAADSDCARFQTPFGAKPLCILNKCVECSDQKPCPVGLFGAAGTCQAGKCVECDGSSQSTCPTDAAKPGGTCLTATSKCVQCTADEQCGSNGRCMLDFSCQECVSDGDCAALPGVFPGAAATCQAGKCTECAADADCAKYKYRFGPQPFCSAGRCVECSGSRPCPLGMHKANGTCQAGRCKECSVDTDCPKKLLSPGGICQTNPAVPAFGKCVECREDVNCKFLVTPGKSLMCAADQGGCEICMTDQDCIGFAGVSGMGPYCHERKCSVKGRSCSVASDCTYSGPCYGMAECPSPSCAAGECDSGLSGLDEVVPGL</sequence>
<keyword evidence="2" id="KW-1185">Reference proteome</keyword>
<reference evidence="1 2" key="1">
    <citation type="submission" date="2023-05" db="EMBL/GenBank/DDBJ databases">
        <title>A 100% complete, gapless, phased diploid assembly of the Scenedesmus obliquus UTEX 3031 genome.</title>
        <authorList>
            <person name="Biondi T.C."/>
            <person name="Hanschen E.R."/>
            <person name="Kwon T."/>
            <person name="Eng W."/>
            <person name="Kruse C.P.S."/>
            <person name="Koehler S.I."/>
            <person name="Kunde Y."/>
            <person name="Gleasner C.D."/>
            <person name="You Mak K.T."/>
            <person name="Polle J."/>
            <person name="Hovde B.T."/>
            <person name="Starkenburg S.R."/>
        </authorList>
    </citation>
    <scope>NUCLEOTIDE SEQUENCE [LARGE SCALE GENOMIC DNA]</scope>
    <source>
        <strain evidence="1 2">DOE0152z</strain>
    </source>
</reference>
<protein>
    <recommendedName>
        <fullName evidence="3">TNFR-Cys domain-containing protein</fullName>
    </recommendedName>
</protein>
<evidence type="ECO:0008006" key="3">
    <source>
        <dbReference type="Google" id="ProtNLM"/>
    </source>
</evidence>
<evidence type="ECO:0000313" key="2">
    <source>
        <dbReference type="Proteomes" id="UP001244341"/>
    </source>
</evidence>
<organism evidence="1 2">
    <name type="scientific">Tetradesmus obliquus</name>
    <name type="common">Green alga</name>
    <name type="synonym">Acutodesmus obliquus</name>
    <dbReference type="NCBI Taxonomy" id="3088"/>
    <lineage>
        <taxon>Eukaryota</taxon>
        <taxon>Viridiplantae</taxon>
        <taxon>Chlorophyta</taxon>
        <taxon>core chlorophytes</taxon>
        <taxon>Chlorophyceae</taxon>
        <taxon>CS clade</taxon>
        <taxon>Sphaeropleales</taxon>
        <taxon>Scenedesmaceae</taxon>
        <taxon>Tetradesmus</taxon>
    </lineage>
</organism>
<dbReference type="Proteomes" id="UP001244341">
    <property type="component" value="Chromosome 3b"/>
</dbReference>